<dbReference type="RefSeq" id="WP_163751677.1">
    <property type="nucleotide sequence ID" value="NZ_AP022596.1"/>
</dbReference>
<reference evidence="1 2" key="1">
    <citation type="journal article" date="2019" name="Emerg. Microbes Infect.">
        <title>Comprehensive subspecies identification of 175 nontuberculous mycobacteria species based on 7547 genomic profiles.</title>
        <authorList>
            <person name="Matsumoto Y."/>
            <person name="Kinjo T."/>
            <person name="Motooka D."/>
            <person name="Nabeya D."/>
            <person name="Jung N."/>
            <person name="Uechi K."/>
            <person name="Horii T."/>
            <person name="Iida T."/>
            <person name="Fujita J."/>
            <person name="Nakamura S."/>
        </authorList>
    </citation>
    <scope>NUCLEOTIDE SEQUENCE [LARGE SCALE GENOMIC DNA]</scope>
    <source>
        <strain evidence="1 2">JCM 30396</strain>
    </source>
</reference>
<accession>A0A7I7TEW8</accession>
<dbReference type="AlphaFoldDB" id="A0A7I7TEW8"/>
<gene>
    <name evidence="1" type="ORF">MHEL_60070</name>
</gene>
<name>A0A7I7TEW8_9MYCO</name>
<proteinExistence type="predicted"/>
<evidence type="ECO:0000313" key="1">
    <source>
        <dbReference type="EMBL" id="BBY67764.1"/>
    </source>
</evidence>
<keyword evidence="2" id="KW-1185">Reference proteome</keyword>
<dbReference type="EMBL" id="AP022596">
    <property type="protein sequence ID" value="BBY67764.1"/>
    <property type="molecule type" value="Genomic_DNA"/>
</dbReference>
<sequence>MTDQIDRSLCTPDIGDVAVCHHDPGCLYGDKEGNLARGGREQLRAFLISEPERADSEGRGCGCRNCTGVERPMSDADADADAVLNHVSPRVATLFCLGKVDFRGCEECEQCGHLSPLFTDSPTSQRGALAQRRCPYHGSPLRSV</sequence>
<evidence type="ECO:0000313" key="2">
    <source>
        <dbReference type="Proteomes" id="UP000467148"/>
    </source>
</evidence>
<dbReference type="KEGG" id="mhev:MHEL_60070"/>
<organism evidence="1 2">
    <name type="scientific">Mycolicibacterium helvum</name>
    <dbReference type="NCBI Taxonomy" id="1534349"/>
    <lineage>
        <taxon>Bacteria</taxon>
        <taxon>Bacillati</taxon>
        <taxon>Actinomycetota</taxon>
        <taxon>Actinomycetes</taxon>
        <taxon>Mycobacteriales</taxon>
        <taxon>Mycobacteriaceae</taxon>
        <taxon>Mycolicibacterium</taxon>
    </lineage>
</organism>
<dbReference type="Proteomes" id="UP000467148">
    <property type="component" value="Chromosome"/>
</dbReference>
<protein>
    <submittedName>
        <fullName evidence="1">Uncharacterized protein</fullName>
    </submittedName>
</protein>